<comment type="caution">
    <text evidence="1">The sequence shown here is derived from an EMBL/GenBank/DDBJ whole genome shotgun (WGS) entry which is preliminary data.</text>
</comment>
<evidence type="ECO:0000313" key="1">
    <source>
        <dbReference type="EMBL" id="GJS53258.1"/>
    </source>
</evidence>
<sequence>MNPPLSRFNTLGSGEDRRKLKKLMELFTKLSARVLDLETTKTTQAKEIANLQKRVKKLERKRKSRTPGMNIFKIDSDLIEEIDANMDEAIEHVYDANKDIVEEGEVQVHTADMEVNTARTESVIYSATEPSTHANNNKYTMKKKDLTICSDPCEDEKLQAQMQAEQEEEERLAKKREEDANIAEWDDVQAMMDADYELTCKIC</sequence>
<dbReference type="EMBL" id="BQNB010008713">
    <property type="protein sequence ID" value="GJS53258.1"/>
    <property type="molecule type" value="Genomic_DNA"/>
</dbReference>
<keyword evidence="2" id="KW-1185">Reference proteome</keyword>
<accession>A0ABQ4WKD4</accession>
<gene>
    <name evidence="1" type="ORF">Tco_0626620</name>
</gene>
<evidence type="ECO:0000313" key="2">
    <source>
        <dbReference type="Proteomes" id="UP001151760"/>
    </source>
</evidence>
<organism evidence="1 2">
    <name type="scientific">Tanacetum coccineum</name>
    <dbReference type="NCBI Taxonomy" id="301880"/>
    <lineage>
        <taxon>Eukaryota</taxon>
        <taxon>Viridiplantae</taxon>
        <taxon>Streptophyta</taxon>
        <taxon>Embryophyta</taxon>
        <taxon>Tracheophyta</taxon>
        <taxon>Spermatophyta</taxon>
        <taxon>Magnoliopsida</taxon>
        <taxon>eudicotyledons</taxon>
        <taxon>Gunneridae</taxon>
        <taxon>Pentapetalae</taxon>
        <taxon>asterids</taxon>
        <taxon>campanulids</taxon>
        <taxon>Asterales</taxon>
        <taxon>Asteraceae</taxon>
        <taxon>Asteroideae</taxon>
        <taxon>Anthemideae</taxon>
        <taxon>Anthemidinae</taxon>
        <taxon>Tanacetum</taxon>
    </lineage>
</organism>
<protein>
    <submittedName>
        <fullName evidence="1">Uncharacterized protein</fullName>
    </submittedName>
</protein>
<reference evidence="1" key="2">
    <citation type="submission" date="2022-01" db="EMBL/GenBank/DDBJ databases">
        <authorList>
            <person name="Yamashiro T."/>
            <person name="Shiraishi A."/>
            <person name="Satake H."/>
            <person name="Nakayama K."/>
        </authorList>
    </citation>
    <scope>NUCLEOTIDE SEQUENCE</scope>
</reference>
<proteinExistence type="predicted"/>
<name>A0ABQ4WKD4_9ASTR</name>
<reference evidence="1" key="1">
    <citation type="journal article" date="2022" name="Int. J. Mol. Sci.">
        <title>Draft Genome of Tanacetum Coccineum: Genomic Comparison of Closely Related Tanacetum-Family Plants.</title>
        <authorList>
            <person name="Yamashiro T."/>
            <person name="Shiraishi A."/>
            <person name="Nakayama K."/>
            <person name="Satake H."/>
        </authorList>
    </citation>
    <scope>NUCLEOTIDE SEQUENCE</scope>
</reference>
<dbReference type="Proteomes" id="UP001151760">
    <property type="component" value="Unassembled WGS sequence"/>
</dbReference>